<evidence type="ECO:0000259" key="1">
    <source>
        <dbReference type="Pfam" id="PF00126"/>
    </source>
</evidence>
<dbReference type="Gene3D" id="1.10.10.10">
    <property type="entry name" value="Winged helix-like DNA-binding domain superfamily/Winged helix DNA-binding domain"/>
    <property type="match status" value="1"/>
</dbReference>
<feature type="domain" description="HTH lysR-type" evidence="1">
    <location>
        <begin position="26"/>
        <end position="84"/>
    </location>
</feature>
<dbReference type="InterPro" id="IPR000847">
    <property type="entry name" value="LysR_HTH_N"/>
</dbReference>
<proteinExistence type="predicted"/>
<evidence type="ECO:0000313" key="2">
    <source>
        <dbReference type="EMBL" id="AYR24210.1"/>
    </source>
</evidence>
<accession>A0AAD0U6X0</accession>
<dbReference type="SUPFAM" id="SSF46785">
    <property type="entry name" value="Winged helix' DNA-binding domain"/>
    <property type="match status" value="1"/>
</dbReference>
<dbReference type="PANTHER" id="PTHR30432">
    <property type="entry name" value="TRANSCRIPTIONAL REGULATOR MODE"/>
    <property type="match status" value="1"/>
</dbReference>
<dbReference type="Proteomes" id="UP000248631">
    <property type="component" value="Unassembled WGS sequence"/>
</dbReference>
<dbReference type="EMBL" id="JUGD01000003">
    <property type="protein sequence ID" value="RAM66524.1"/>
    <property type="molecule type" value="Genomic_DNA"/>
</dbReference>
<dbReference type="EMBL" id="CP024996">
    <property type="protein sequence ID" value="AYR24210.1"/>
    <property type="molecule type" value="Genomic_DNA"/>
</dbReference>
<dbReference type="Pfam" id="PF00126">
    <property type="entry name" value="HTH_1"/>
    <property type="match status" value="1"/>
</dbReference>
<reference evidence="2 5" key="2">
    <citation type="submission" date="2017-11" db="EMBL/GenBank/DDBJ databases">
        <title>Complete genome sequence of Herbaspirillum rubrisubalbicans DSM 11543.</title>
        <authorList>
            <person name="Chen M."/>
            <person name="An Q."/>
        </authorList>
    </citation>
    <scope>NUCLEOTIDE SEQUENCE [LARGE SCALE GENOMIC DNA]</scope>
    <source>
        <strain evidence="2 5">DSM 11543</strain>
    </source>
</reference>
<sequence>MNDSKTLRVRVMQGDTIAFGPGKADLLQAIAQTGSISGAAREMAMSYRRAWLLVEEMNRCFASPLVATATGGARGGGAAVTELGQEVLARYRRMQKKAATAIAADLRHLHSLMQQPEADGQVQASSQQGGGAHA</sequence>
<organism evidence="2 5">
    <name type="scientific">Herbaspirillum rubrisubalbicans</name>
    <dbReference type="NCBI Taxonomy" id="80842"/>
    <lineage>
        <taxon>Bacteria</taxon>
        <taxon>Pseudomonadati</taxon>
        <taxon>Pseudomonadota</taxon>
        <taxon>Betaproteobacteria</taxon>
        <taxon>Burkholderiales</taxon>
        <taxon>Oxalobacteraceae</taxon>
        <taxon>Herbaspirillum</taxon>
    </lineage>
</organism>
<evidence type="ECO:0000313" key="5">
    <source>
        <dbReference type="Proteomes" id="UP000269199"/>
    </source>
</evidence>
<keyword evidence="4" id="KW-1185">Reference proteome</keyword>
<dbReference type="AlphaFoldDB" id="A0AAD0U6X0"/>
<dbReference type="InterPro" id="IPR051815">
    <property type="entry name" value="Molybdate_resp_trans_reg"/>
</dbReference>
<evidence type="ECO:0000313" key="3">
    <source>
        <dbReference type="EMBL" id="RAM66524.1"/>
    </source>
</evidence>
<dbReference type="PANTHER" id="PTHR30432:SF1">
    <property type="entry name" value="DNA-BINDING TRANSCRIPTIONAL DUAL REGULATOR MODE"/>
    <property type="match status" value="1"/>
</dbReference>
<dbReference type="Proteomes" id="UP000269199">
    <property type="component" value="Chromosome"/>
</dbReference>
<reference evidence="3 4" key="1">
    <citation type="submission" date="2014-12" db="EMBL/GenBank/DDBJ databases">
        <title>Complete genome sequence of Herbaspirillum rubrisubalbicans Os38.</title>
        <authorList>
            <person name="Chen M."/>
            <person name="An Q."/>
        </authorList>
    </citation>
    <scope>NUCLEOTIDE SEQUENCE [LARGE SCALE GENOMIC DNA]</scope>
    <source>
        <strain evidence="3 4">Os38</strain>
    </source>
</reference>
<dbReference type="InterPro" id="IPR036388">
    <property type="entry name" value="WH-like_DNA-bd_sf"/>
</dbReference>
<dbReference type="InterPro" id="IPR036390">
    <property type="entry name" value="WH_DNA-bd_sf"/>
</dbReference>
<dbReference type="RefSeq" id="WP_058895254.1">
    <property type="nucleotide sequence ID" value="NZ_CP024996.1"/>
</dbReference>
<gene>
    <name evidence="3" type="ORF">RB24_02965</name>
    <name evidence="2" type="ORF">RC54_10385</name>
</gene>
<name>A0AAD0U6X0_9BURK</name>
<protein>
    <submittedName>
        <fullName evidence="2">LysR family transcriptional regulator</fullName>
    </submittedName>
</protein>
<evidence type="ECO:0000313" key="4">
    <source>
        <dbReference type="Proteomes" id="UP000248631"/>
    </source>
</evidence>